<feature type="binding site" evidence="2">
    <location>
        <position position="59"/>
    </location>
    <ligand>
        <name>Mg(2+)</name>
        <dbReference type="ChEBI" id="CHEBI:18420"/>
        <label>2</label>
    </ligand>
</feature>
<keyword evidence="2 5" id="KW-0418">Kinase</keyword>
<organism evidence="5 6">
    <name type="scientific">Larsenimonas suaedae</name>
    <dbReference type="NCBI Taxonomy" id="1851019"/>
    <lineage>
        <taxon>Bacteria</taxon>
        <taxon>Pseudomonadati</taxon>
        <taxon>Pseudomonadota</taxon>
        <taxon>Gammaproteobacteria</taxon>
        <taxon>Oceanospirillales</taxon>
        <taxon>Halomonadaceae</taxon>
        <taxon>Larsenimonas</taxon>
    </lineage>
</organism>
<feature type="binding site" evidence="2">
    <location>
        <position position="320"/>
    </location>
    <ligand>
        <name>substrate</name>
    </ligand>
</feature>
<accession>A0ABU1GX34</accession>
<comment type="catalytic activity">
    <reaction evidence="2">
        <text>thiamine phosphate + ATP = thiamine diphosphate + ADP</text>
        <dbReference type="Rhea" id="RHEA:15913"/>
        <dbReference type="ChEBI" id="CHEBI:30616"/>
        <dbReference type="ChEBI" id="CHEBI:37575"/>
        <dbReference type="ChEBI" id="CHEBI:58937"/>
        <dbReference type="ChEBI" id="CHEBI:456216"/>
        <dbReference type="EC" id="2.7.4.16"/>
    </reaction>
</comment>
<dbReference type="PANTHER" id="PTHR30270">
    <property type="entry name" value="THIAMINE-MONOPHOSPHATE KINASE"/>
    <property type="match status" value="1"/>
</dbReference>
<feature type="binding site" evidence="2">
    <location>
        <position position="87"/>
    </location>
    <ligand>
        <name>Mg(2+)</name>
        <dbReference type="ChEBI" id="CHEBI:18420"/>
        <label>3</label>
    </ligand>
</feature>
<comment type="caution">
    <text evidence="5">The sequence shown here is derived from an EMBL/GenBank/DDBJ whole genome shotgun (WGS) entry which is preliminary data.</text>
</comment>
<sequence>MTSPGEFELIQRHVLKSLSGERDGYDRFACADAGVELGPGDDGALLVPTPGHRLVVSTDTSNVDVHFPADAPAHAIGHRALAVNLSDLAAMGATPRWFTLALTLPEADTAWVDAFAEGLHALAHRHGIALVGGDITRGPLSIAITVMGEVPIGQALMRHGGADGDHLLLTGPLGGANAGLKAWQRGERDCKTSALAAYLYPVPRTRLGERLRTCANAAIDLSDGLWADLSHLCRASGLGAELSVPDSAYAPSLASLDANERSQAFWHGGDDYELLVSVAPARLGEAHQAAAALGHELIYIGKLSAHTNAIDGGPDNPGGWRHFGETS</sequence>
<keyword evidence="6" id="KW-1185">Reference proteome</keyword>
<keyword evidence="2 5" id="KW-0808">Transferase</keyword>
<evidence type="ECO:0000259" key="4">
    <source>
        <dbReference type="Pfam" id="PF02769"/>
    </source>
</evidence>
<keyword evidence="1 2" id="KW-0784">Thiamine biosynthesis</keyword>
<dbReference type="Pfam" id="PF02769">
    <property type="entry name" value="AIRS_C"/>
    <property type="match status" value="1"/>
</dbReference>
<keyword evidence="2" id="KW-0479">Metal-binding</keyword>
<proteinExistence type="inferred from homology"/>
<feature type="binding site" evidence="2">
    <location>
        <position position="134"/>
    </location>
    <ligand>
        <name>Mg(2+)</name>
        <dbReference type="ChEBI" id="CHEBI:18420"/>
        <label>1</label>
    </ligand>
</feature>
<comment type="miscellaneous">
    <text evidence="2">Reaction mechanism of ThiL seems to utilize a direct, inline transfer of the gamma-phosphate of ATP to TMP rather than a phosphorylated enzyme intermediate.</text>
</comment>
<dbReference type="CDD" id="cd02194">
    <property type="entry name" value="ThiL"/>
    <property type="match status" value="1"/>
</dbReference>
<dbReference type="Gene3D" id="3.90.650.10">
    <property type="entry name" value="PurM-like C-terminal domain"/>
    <property type="match status" value="1"/>
</dbReference>
<feature type="binding site" evidence="2">
    <location>
        <position position="58"/>
    </location>
    <ligand>
        <name>Mg(2+)</name>
        <dbReference type="ChEBI" id="CHEBI:18420"/>
        <label>1</label>
    </ligand>
</feature>
<evidence type="ECO:0000256" key="1">
    <source>
        <dbReference type="ARBA" id="ARBA00022977"/>
    </source>
</evidence>
<protein>
    <recommendedName>
        <fullName evidence="2">Thiamine-monophosphate kinase</fullName>
        <shortName evidence="2">TMP kinase</shortName>
        <shortName evidence="2">Thiamine-phosphate kinase</shortName>
        <ecNumber evidence="2">2.7.4.16</ecNumber>
    </recommendedName>
</protein>
<feature type="binding site" evidence="2">
    <location>
        <begin position="133"/>
        <end position="134"/>
    </location>
    <ligand>
        <name>ATP</name>
        <dbReference type="ChEBI" id="CHEBI:30616"/>
    </ligand>
</feature>
<feature type="binding site" evidence="2">
    <location>
        <position position="87"/>
    </location>
    <ligand>
        <name>Mg(2+)</name>
        <dbReference type="ChEBI" id="CHEBI:18420"/>
        <label>2</label>
    </ligand>
</feature>
<comment type="caution">
    <text evidence="2">Lacks conserved residue(s) required for the propagation of feature annotation.</text>
</comment>
<keyword evidence="2" id="KW-0547">Nucleotide-binding</keyword>
<feature type="domain" description="PurM-like N-terminal" evidence="3">
    <location>
        <begin position="40"/>
        <end position="150"/>
    </location>
</feature>
<dbReference type="InterPro" id="IPR036676">
    <property type="entry name" value="PurM-like_C_sf"/>
</dbReference>
<dbReference type="Pfam" id="PF00586">
    <property type="entry name" value="AIRS"/>
    <property type="match status" value="1"/>
</dbReference>
<comment type="pathway">
    <text evidence="2">Cofactor biosynthesis; thiamine diphosphate biosynthesis; thiamine diphosphate from thiamine phosphate: step 1/1.</text>
</comment>
<gene>
    <name evidence="2 5" type="primary">thiL</name>
    <name evidence="5" type="ORF">QC825_09955</name>
</gene>
<dbReference type="NCBIfam" id="TIGR01379">
    <property type="entry name" value="thiL"/>
    <property type="match status" value="1"/>
</dbReference>
<feature type="binding site" evidence="2">
    <location>
        <position position="42"/>
    </location>
    <ligand>
        <name>Mg(2+)</name>
        <dbReference type="ChEBI" id="CHEBI:18420"/>
        <label>4</label>
    </ligand>
</feature>
<dbReference type="EC" id="2.7.4.16" evidence="2"/>
<feature type="binding site" evidence="2">
    <location>
        <position position="42"/>
    </location>
    <ligand>
        <name>Mg(2+)</name>
        <dbReference type="ChEBI" id="CHEBI:18420"/>
        <label>3</label>
    </ligand>
</feature>
<feature type="binding site" evidence="2">
    <location>
        <position position="223"/>
    </location>
    <ligand>
        <name>Mg(2+)</name>
        <dbReference type="ChEBI" id="CHEBI:18420"/>
        <label>5</label>
    </ligand>
</feature>
<feature type="binding site" evidence="2">
    <location>
        <position position="222"/>
    </location>
    <ligand>
        <name>ATP</name>
        <dbReference type="ChEBI" id="CHEBI:30616"/>
    </ligand>
</feature>
<dbReference type="SUPFAM" id="SSF56042">
    <property type="entry name" value="PurM C-terminal domain-like"/>
    <property type="match status" value="1"/>
</dbReference>
<dbReference type="PIRSF" id="PIRSF005303">
    <property type="entry name" value="Thiam_monoph_kin"/>
    <property type="match status" value="1"/>
</dbReference>
<feature type="binding site" evidence="2">
    <location>
        <position position="57"/>
    </location>
    <ligand>
        <name>Mg(2+)</name>
        <dbReference type="ChEBI" id="CHEBI:18420"/>
        <label>4</label>
    </ligand>
</feature>
<dbReference type="HAMAP" id="MF_02128">
    <property type="entry name" value="TMP_kinase"/>
    <property type="match status" value="1"/>
</dbReference>
<evidence type="ECO:0000256" key="2">
    <source>
        <dbReference type="HAMAP-Rule" id="MF_02128"/>
    </source>
</evidence>
<dbReference type="Proteomes" id="UP001269375">
    <property type="component" value="Unassembled WGS sequence"/>
</dbReference>
<dbReference type="PANTHER" id="PTHR30270:SF0">
    <property type="entry name" value="THIAMINE-MONOPHOSPHATE KINASE"/>
    <property type="match status" value="1"/>
</dbReference>
<feature type="domain" description="PurM-like C-terminal" evidence="4">
    <location>
        <begin position="163"/>
        <end position="305"/>
    </location>
</feature>
<feature type="binding site" evidence="2">
    <location>
        <position position="87"/>
    </location>
    <ligand>
        <name>Mg(2+)</name>
        <dbReference type="ChEBI" id="CHEBI:18420"/>
        <label>4</label>
    </ligand>
</feature>
<evidence type="ECO:0000259" key="3">
    <source>
        <dbReference type="Pfam" id="PF00586"/>
    </source>
</evidence>
<comment type="function">
    <text evidence="2">Catalyzes the ATP-dependent phosphorylation of thiamine-monophosphate (TMP) to form thiamine-pyrophosphate (TPP), the active form of vitamin B1.</text>
</comment>
<evidence type="ECO:0000313" key="5">
    <source>
        <dbReference type="EMBL" id="MDR5896395.1"/>
    </source>
</evidence>
<dbReference type="Gene3D" id="3.30.1330.10">
    <property type="entry name" value="PurM-like, N-terminal domain"/>
    <property type="match status" value="1"/>
</dbReference>
<dbReference type="InterPro" id="IPR036921">
    <property type="entry name" value="PurM-like_N_sf"/>
</dbReference>
<feature type="binding site" evidence="2">
    <location>
        <position position="66"/>
    </location>
    <ligand>
        <name>substrate</name>
    </ligand>
</feature>
<feature type="binding site" evidence="2">
    <location>
        <position position="270"/>
    </location>
    <ligand>
        <name>substrate</name>
    </ligand>
</feature>
<feature type="binding site" evidence="2">
    <location>
        <position position="158"/>
    </location>
    <ligand>
        <name>ATP</name>
        <dbReference type="ChEBI" id="CHEBI:30616"/>
    </ligand>
</feature>
<dbReference type="RefSeq" id="WP_251593972.1">
    <property type="nucleotide sequence ID" value="NZ_JAMLJI010000003.1"/>
</dbReference>
<dbReference type="SUPFAM" id="SSF55326">
    <property type="entry name" value="PurM N-terminal domain-like"/>
    <property type="match status" value="1"/>
</dbReference>
<feature type="binding site" evidence="2">
    <location>
        <position position="220"/>
    </location>
    <ligand>
        <name>Mg(2+)</name>
        <dbReference type="ChEBI" id="CHEBI:18420"/>
        <label>3</label>
    </ligand>
</feature>
<keyword evidence="2" id="KW-0067">ATP-binding</keyword>
<keyword evidence="2" id="KW-0460">Magnesium</keyword>
<dbReference type="InterPro" id="IPR016188">
    <property type="entry name" value="PurM-like_N"/>
</dbReference>
<comment type="similarity">
    <text evidence="2">Belongs to the thiamine-monophosphate kinase family.</text>
</comment>
<dbReference type="InterPro" id="IPR006283">
    <property type="entry name" value="ThiL-like"/>
</dbReference>
<dbReference type="EMBL" id="JARWAO010000005">
    <property type="protein sequence ID" value="MDR5896395.1"/>
    <property type="molecule type" value="Genomic_DNA"/>
</dbReference>
<reference evidence="5 6" key="1">
    <citation type="submission" date="2023-04" db="EMBL/GenBank/DDBJ databases">
        <title>A long-awaited taxogenomic arrangement of the family Halomonadaceae.</title>
        <authorList>
            <person name="De La Haba R."/>
            <person name="Chuvochina M."/>
            <person name="Wittouck S."/>
            <person name="Arahal D.R."/>
            <person name="Sanchez-Porro C."/>
            <person name="Hugenholtz P."/>
            <person name="Ventosa A."/>
        </authorList>
    </citation>
    <scope>NUCLEOTIDE SEQUENCE [LARGE SCALE GENOMIC DNA]</scope>
    <source>
        <strain evidence="5 6">DSM 22428</strain>
    </source>
</reference>
<evidence type="ECO:0000313" key="6">
    <source>
        <dbReference type="Proteomes" id="UP001269375"/>
    </source>
</evidence>
<dbReference type="InterPro" id="IPR010918">
    <property type="entry name" value="PurM-like_C_dom"/>
</dbReference>
<dbReference type="GO" id="GO:0009030">
    <property type="term" value="F:thiamine-phosphate kinase activity"/>
    <property type="evidence" value="ECO:0007669"/>
    <property type="project" value="UniProtKB-EC"/>
</dbReference>
<name>A0ABU1GX34_9GAMM</name>
<feature type="binding site" evidence="2">
    <location>
        <position position="59"/>
    </location>
    <ligand>
        <name>Mg(2+)</name>
        <dbReference type="ChEBI" id="CHEBI:18420"/>
        <label>1</label>
    </ligand>
</feature>